<dbReference type="GO" id="GO:0032259">
    <property type="term" value="P:methylation"/>
    <property type="evidence" value="ECO:0007669"/>
    <property type="project" value="UniProtKB-KW"/>
</dbReference>
<sequence>MKVRYYINRIALILKEGKNYVRNSSFPVGHYYSPIVNLAEYKEALVYQVETDALRNITFNESEQLVLLDRFSVFKNEIPAWDGADGNRYRLDNGWYPSTDGIILYSMLRVFQPKQIIEVGSGYSSALMLDVNDRFQNHEIRFTFVEPNPDRLHLLLRDNDCKHVRILEQGVQRVPLTDFAALEENDVLLIDSSHVSKTGSDVNYLFFQVLPVLKPGVIIHLHDVFFPFEYPADWILSGRNWNEIYLLRAFLQNNNDYEILFFTDFMKQTHGDLFAEKTGIKYPLNGSSIYLRKIH</sequence>
<dbReference type="OrthoDB" id="9795498at2"/>
<accession>A0A556MJ27</accession>
<dbReference type="GO" id="GO:0008168">
    <property type="term" value="F:methyltransferase activity"/>
    <property type="evidence" value="ECO:0007669"/>
    <property type="project" value="UniProtKB-KW"/>
</dbReference>
<dbReference type="Pfam" id="PF13578">
    <property type="entry name" value="Methyltransf_24"/>
    <property type="match status" value="1"/>
</dbReference>
<dbReference type="EMBL" id="VLPL01000011">
    <property type="protein sequence ID" value="TSJ39873.1"/>
    <property type="molecule type" value="Genomic_DNA"/>
</dbReference>
<evidence type="ECO:0000313" key="2">
    <source>
        <dbReference type="Proteomes" id="UP000316008"/>
    </source>
</evidence>
<dbReference type="InterPro" id="IPR029063">
    <property type="entry name" value="SAM-dependent_MTases_sf"/>
</dbReference>
<dbReference type="RefSeq" id="WP_144334532.1">
    <property type="nucleotide sequence ID" value="NZ_VLPL01000011.1"/>
</dbReference>
<dbReference type="Gene3D" id="3.40.50.150">
    <property type="entry name" value="Vaccinia Virus protein VP39"/>
    <property type="match status" value="1"/>
</dbReference>
<reference evidence="1 2" key="1">
    <citation type="submission" date="2019-07" db="EMBL/GenBank/DDBJ databases">
        <authorList>
            <person name="Huq M.A."/>
        </authorList>
    </citation>
    <scope>NUCLEOTIDE SEQUENCE [LARGE SCALE GENOMIC DNA]</scope>
    <source>
        <strain evidence="1 2">MAH-3</strain>
    </source>
</reference>
<gene>
    <name evidence="1" type="ORF">FO442_17610</name>
</gene>
<dbReference type="AlphaFoldDB" id="A0A556MJ27"/>
<protein>
    <submittedName>
        <fullName evidence="1">Class I SAM-dependent methyltransferase</fullName>
    </submittedName>
</protein>
<organism evidence="1 2">
    <name type="scientific">Fluviicola chungangensis</name>
    <dbReference type="NCBI Taxonomy" id="2597671"/>
    <lineage>
        <taxon>Bacteria</taxon>
        <taxon>Pseudomonadati</taxon>
        <taxon>Bacteroidota</taxon>
        <taxon>Flavobacteriia</taxon>
        <taxon>Flavobacteriales</taxon>
        <taxon>Crocinitomicaceae</taxon>
        <taxon>Fluviicola</taxon>
    </lineage>
</organism>
<name>A0A556MJ27_9FLAO</name>
<evidence type="ECO:0000313" key="1">
    <source>
        <dbReference type="EMBL" id="TSJ39873.1"/>
    </source>
</evidence>
<keyword evidence="1" id="KW-0489">Methyltransferase</keyword>
<proteinExistence type="predicted"/>
<comment type="caution">
    <text evidence="1">The sequence shown here is derived from an EMBL/GenBank/DDBJ whole genome shotgun (WGS) entry which is preliminary data.</text>
</comment>
<dbReference type="Proteomes" id="UP000316008">
    <property type="component" value="Unassembled WGS sequence"/>
</dbReference>
<keyword evidence="1" id="KW-0808">Transferase</keyword>
<dbReference type="SUPFAM" id="SSF53335">
    <property type="entry name" value="S-adenosyl-L-methionine-dependent methyltransferases"/>
    <property type="match status" value="1"/>
</dbReference>
<keyword evidence="2" id="KW-1185">Reference proteome</keyword>